<feature type="transmembrane region" description="Helical" evidence="9">
    <location>
        <begin position="312"/>
        <end position="330"/>
    </location>
</feature>
<gene>
    <name evidence="10" type="ORF">H7J73_03710</name>
</gene>
<dbReference type="Pfam" id="PF02653">
    <property type="entry name" value="BPD_transp_2"/>
    <property type="match status" value="1"/>
</dbReference>
<dbReference type="CDD" id="cd06579">
    <property type="entry name" value="TM_PBP1_transp_AraH_like"/>
    <property type="match status" value="1"/>
</dbReference>
<organism evidence="10 11">
    <name type="scientific">Mycolicibacterium komossense</name>
    <dbReference type="NCBI Taxonomy" id="1779"/>
    <lineage>
        <taxon>Bacteria</taxon>
        <taxon>Bacillati</taxon>
        <taxon>Actinomycetota</taxon>
        <taxon>Actinomycetes</taxon>
        <taxon>Mycobacteriales</taxon>
        <taxon>Mycobacteriaceae</taxon>
        <taxon>Mycolicibacterium</taxon>
    </lineage>
</organism>
<dbReference type="Proteomes" id="UP001526201">
    <property type="component" value="Unassembled WGS sequence"/>
</dbReference>
<feature type="transmembrane region" description="Helical" evidence="9">
    <location>
        <begin position="32"/>
        <end position="53"/>
    </location>
</feature>
<keyword evidence="2" id="KW-0813">Transport</keyword>
<evidence type="ECO:0000256" key="6">
    <source>
        <dbReference type="ARBA" id="ARBA00022989"/>
    </source>
</evidence>
<dbReference type="PANTHER" id="PTHR32196">
    <property type="entry name" value="ABC TRANSPORTER PERMEASE PROTEIN YPHD-RELATED-RELATED"/>
    <property type="match status" value="1"/>
</dbReference>
<feature type="transmembrane region" description="Helical" evidence="9">
    <location>
        <begin position="258"/>
        <end position="279"/>
    </location>
</feature>
<keyword evidence="4" id="KW-0997">Cell inner membrane</keyword>
<dbReference type="RefSeq" id="WP_264065895.1">
    <property type="nucleotide sequence ID" value="NZ_JACKTY010000012.1"/>
</dbReference>
<evidence type="ECO:0000256" key="1">
    <source>
        <dbReference type="ARBA" id="ARBA00004651"/>
    </source>
</evidence>
<keyword evidence="11" id="KW-1185">Reference proteome</keyword>
<feature type="transmembrane region" description="Helical" evidence="9">
    <location>
        <begin position="59"/>
        <end position="80"/>
    </location>
</feature>
<evidence type="ECO:0000313" key="11">
    <source>
        <dbReference type="Proteomes" id="UP001526201"/>
    </source>
</evidence>
<evidence type="ECO:0000256" key="2">
    <source>
        <dbReference type="ARBA" id="ARBA00022448"/>
    </source>
</evidence>
<feature type="transmembrane region" description="Helical" evidence="9">
    <location>
        <begin position="148"/>
        <end position="166"/>
    </location>
</feature>
<evidence type="ECO:0000256" key="9">
    <source>
        <dbReference type="SAM" id="Phobius"/>
    </source>
</evidence>
<keyword evidence="5 9" id="KW-0812">Transmembrane</keyword>
<proteinExistence type="predicted"/>
<evidence type="ECO:0000256" key="4">
    <source>
        <dbReference type="ARBA" id="ARBA00022519"/>
    </source>
</evidence>
<feature type="transmembrane region" description="Helical" evidence="9">
    <location>
        <begin position="87"/>
        <end position="104"/>
    </location>
</feature>
<dbReference type="PANTHER" id="PTHR32196:SF71">
    <property type="entry name" value="AUTOINDUCER 2 IMPORT SYSTEM PERMEASE PROTEIN LSRD"/>
    <property type="match status" value="1"/>
</dbReference>
<keyword evidence="7 9" id="KW-0472">Membrane</keyword>
<feature type="transmembrane region" description="Helical" evidence="9">
    <location>
        <begin position="286"/>
        <end position="306"/>
    </location>
</feature>
<accession>A0ABT3C6Q5</accession>
<reference evidence="10 11" key="1">
    <citation type="journal article" date="2022" name="BMC Genomics">
        <title>Comparative genome analysis of mycobacteria focusing on tRNA and non-coding RNA.</title>
        <authorList>
            <person name="Behra P.R.K."/>
            <person name="Pettersson B.M.F."/>
            <person name="Ramesh M."/>
            <person name="Das S."/>
            <person name="Dasgupta S."/>
            <person name="Kirsebom L.A."/>
        </authorList>
    </citation>
    <scope>NUCLEOTIDE SEQUENCE [LARGE SCALE GENOMIC DNA]</scope>
    <source>
        <strain evidence="10 11">DSM 44078</strain>
    </source>
</reference>
<feature type="transmembrane region" description="Helical" evidence="9">
    <location>
        <begin position="178"/>
        <end position="199"/>
    </location>
</feature>
<evidence type="ECO:0000256" key="7">
    <source>
        <dbReference type="ARBA" id="ARBA00023136"/>
    </source>
</evidence>
<evidence type="ECO:0000313" key="10">
    <source>
        <dbReference type="EMBL" id="MCV7225141.1"/>
    </source>
</evidence>
<comment type="caution">
    <text evidence="10">The sequence shown here is derived from an EMBL/GenBank/DDBJ whole genome shotgun (WGS) entry which is preliminary data.</text>
</comment>
<protein>
    <recommendedName>
        <fullName evidence="8">Autoinducer 2 import system permease protein LsrD</fullName>
    </recommendedName>
</protein>
<keyword evidence="3" id="KW-1003">Cell membrane</keyword>
<evidence type="ECO:0000256" key="5">
    <source>
        <dbReference type="ARBA" id="ARBA00022692"/>
    </source>
</evidence>
<dbReference type="EMBL" id="JACKTY010000012">
    <property type="protein sequence ID" value="MCV7225141.1"/>
    <property type="molecule type" value="Genomic_DNA"/>
</dbReference>
<evidence type="ECO:0000256" key="3">
    <source>
        <dbReference type="ARBA" id="ARBA00022475"/>
    </source>
</evidence>
<evidence type="ECO:0000256" key="8">
    <source>
        <dbReference type="ARBA" id="ARBA00039381"/>
    </source>
</evidence>
<name>A0ABT3C6Q5_9MYCO</name>
<keyword evidence="6 9" id="KW-1133">Transmembrane helix</keyword>
<feature type="transmembrane region" description="Helical" evidence="9">
    <location>
        <begin position="234"/>
        <end position="252"/>
    </location>
</feature>
<dbReference type="InterPro" id="IPR001851">
    <property type="entry name" value="ABC_transp_permease"/>
</dbReference>
<sequence length="337" mass="34683">MSITTPTPTDVGPAPRRRLTVDSMRRGLSVQYIGLVAGLIALAVLMSFLSPYFLRPQNLINIGAAVSFTGIVAAITTAVLISGGLDLSIAAVMALSSTVVAVVTTAGQPWWVAVLAALITGAAIGALNGYVISYVGVNPFVVTVATQFLSRGIGFLITAGVAMPINDQVIRMIGQGRLAGIPISLIIMVVVFAVVGVVLRKTVLGRHWYAIGGTPDGRMARLAGVPVARRRFQLYVLSGAVSALAGVCLAGNTTVGDAYAATGLELSILAAVILGGTALNGGRGAIIGTVIGVLLIGVINNGIQLLNLGVSAQYLFLGAVLLVAVVFDQVRTKRELR</sequence>
<comment type="subcellular location">
    <subcellularLocation>
        <location evidence="1">Cell membrane</location>
        <topology evidence="1">Multi-pass membrane protein</topology>
    </subcellularLocation>
</comment>
<feature type="transmembrane region" description="Helical" evidence="9">
    <location>
        <begin position="110"/>
        <end position="136"/>
    </location>
</feature>